<dbReference type="InterPro" id="IPR013783">
    <property type="entry name" value="Ig-like_fold"/>
</dbReference>
<feature type="compositionally biased region" description="Basic and acidic residues" evidence="1">
    <location>
        <begin position="376"/>
        <end position="391"/>
    </location>
</feature>
<dbReference type="Pfam" id="PF01108">
    <property type="entry name" value="Tissue_fac"/>
    <property type="match status" value="1"/>
</dbReference>
<feature type="domain" description="Fibronectin type-III" evidence="3">
    <location>
        <begin position="17"/>
        <end position="119"/>
    </location>
</feature>
<keyword evidence="2" id="KW-0472">Membrane</keyword>
<dbReference type="Gene3D" id="2.60.40.10">
    <property type="entry name" value="Immunoglobulins"/>
    <property type="match status" value="1"/>
</dbReference>
<feature type="compositionally biased region" description="Polar residues" evidence="1">
    <location>
        <begin position="330"/>
        <end position="339"/>
    </location>
</feature>
<dbReference type="RefSeq" id="XP_035478955.1">
    <property type="nucleotide sequence ID" value="XM_035623062.2"/>
</dbReference>
<dbReference type="InterPro" id="IPR003961">
    <property type="entry name" value="FN3_dom"/>
</dbReference>
<dbReference type="Ensembl" id="ENSSMAT00000024589.2">
    <property type="protein sequence ID" value="ENSSMAP00000024296.2"/>
    <property type="gene ID" value="ENSSMAG00000014842.2"/>
</dbReference>
<feature type="domain" description="Interferon/interleukin receptor" evidence="4">
    <location>
        <begin position="130"/>
        <end position="229"/>
    </location>
</feature>
<dbReference type="GeneTree" id="ENSGT00510000054245"/>
<dbReference type="RefSeq" id="XP_035478953.1">
    <property type="nucleotide sequence ID" value="XM_035623060.2"/>
</dbReference>
<evidence type="ECO:0000259" key="4">
    <source>
        <dbReference type="Pfam" id="PF09294"/>
    </source>
</evidence>
<dbReference type="InterPro" id="IPR015373">
    <property type="entry name" value="Interferon/interleukin_rcp_dom"/>
</dbReference>
<reference evidence="5 7" key="1">
    <citation type="submission" date="2017-12" db="EMBL/GenBank/DDBJ databases">
        <title>Integrating genomic resources of turbot (Scophthalmus maximus) in depth evaluation of genetic and physical mapping variation across individuals.</title>
        <authorList>
            <person name="Martinez P."/>
        </authorList>
    </citation>
    <scope>NUCLEOTIDE SEQUENCE [LARGE SCALE GENOMIC DNA]</scope>
</reference>
<dbReference type="EMBL" id="CP026245">
    <property type="protein sequence ID" value="AWO98998.1"/>
    <property type="molecule type" value="Genomic_DNA"/>
</dbReference>
<dbReference type="PANTHER" id="PTHR20859:SF94">
    <property type="entry name" value="CYTOKINE RECEPTOR FAMILY MEMBER B7"/>
    <property type="match status" value="1"/>
</dbReference>
<dbReference type="SUPFAM" id="SSF49265">
    <property type="entry name" value="Fibronectin type III"/>
    <property type="match status" value="2"/>
</dbReference>
<gene>
    <name evidence="6" type="primary">il10ra</name>
    <name evidence="5" type="ORF">SMAX5B_013390</name>
</gene>
<evidence type="ECO:0000256" key="1">
    <source>
        <dbReference type="SAM" id="MobiDB-lite"/>
    </source>
</evidence>
<dbReference type="Pfam" id="PF09294">
    <property type="entry name" value="Interfer-bind"/>
    <property type="match status" value="1"/>
</dbReference>
<evidence type="ECO:0000259" key="3">
    <source>
        <dbReference type="Pfam" id="PF01108"/>
    </source>
</evidence>
<dbReference type="CTD" id="3587"/>
<dbReference type="GO" id="GO:0004896">
    <property type="term" value="F:cytokine receptor activity"/>
    <property type="evidence" value="ECO:0007669"/>
    <property type="project" value="TreeGrafter"/>
</dbReference>
<keyword evidence="2" id="KW-1133">Transmembrane helix</keyword>
<dbReference type="AlphaFoldDB" id="A0A2U9B5H8"/>
<dbReference type="Proteomes" id="UP000694558">
    <property type="component" value="Chromosome 3"/>
</dbReference>
<accession>A0A2U9B5H8</accession>
<evidence type="ECO:0000313" key="7">
    <source>
        <dbReference type="Proteomes" id="UP000246464"/>
    </source>
</evidence>
<dbReference type="RefSeq" id="XP_035478952.1">
    <property type="nucleotide sequence ID" value="XM_035623059.1"/>
</dbReference>
<reference evidence="6" key="4">
    <citation type="submission" date="2025-05" db="UniProtKB">
        <authorList>
            <consortium name="Ensembl"/>
        </authorList>
    </citation>
    <scope>IDENTIFICATION</scope>
</reference>
<evidence type="ECO:0000256" key="2">
    <source>
        <dbReference type="SAM" id="Phobius"/>
    </source>
</evidence>
<dbReference type="OrthoDB" id="8805892at2759"/>
<dbReference type="GO" id="GO:0005886">
    <property type="term" value="C:plasma membrane"/>
    <property type="evidence" value="ECO:0007669"/>
    <property type="project" value="TreeGrafter"/>
</dbReference>
<feature type="region of interest" description="Disordered" evidence="1">
    <location>
        <begin position="313"/>
        <end position="429"/>
    </location>
</feature>
<evidence type="ECO:0000313" key="5">
    <source>
        <dbReference type="EMBL" id="AWO98998.1"/>
    </source>
</evidence>
<name>A0A2U9B5H8_SCOMX</name>
<dbReference type="KEGG" id="smau:118299391"/>
<organism evidence="5 7">
    <name type="scientific">Scophthalmus maximus</name>
    <name type="common">Turbot</name>
    <name type="synonym">Psetta maxima</name>
    <dbReference type="NCBI Taxonomy" id="52904"/>
    <lineage>
        <taxon>Eukaryota</taxon>
        <taxon>Metazoa</taxon>
        <taxon>Chordata</taxon>
        <taxon>Craniata</taxon>
        <taxon>Vertebrata</taxon>
        <taxon>Euteleostomi</taxon>
        <taxon>Actinopterygii</taxon>
        <taxon>Neopterygii</taxon>
        <taxon>Teleostei</taxon>
        <taxon>Neoteleostei</taxon>
        <taxon>Acanthomorphata</taxon>
        <taxon>Carangaria</taxon>
        <taxon>Pleuronectiformes</taxon>
        <taxon>Pleuronectoidei</taxon>
        <taxon>Scophthalmidae</taxon>
        <taxon>Scophthalmus</taxon>
    </lineage>
</organism>
<dbReference type="CDD" id="cd00063">
    <property type="entry name" value="FN3"/>
    <property type="match status" value="1"/>
</dbReference>
<dbReference type="Bgee" id="ENSSMAG00000014842">
    <property type="expression patterns" value="Expressed in spleen and 6 other cell types or tissues"/>
</dbReference>
<dbReference type="Proteomes" id="UP000246464">
    <property type="component" value="Chromosome 3"/>
</dbReference>
<dbReference type="PANTHER" id="PTHR20859">
    <property type="entry name" value="INTERFERON/INTERLEUKIN RECEPTOR"/>
    <property type="match status" value="1"/>
</dbReference>
<evidence type="ECO:0000313" key="6">
    <source>
        <dbReference type="Ensembl" id="ENSSMAP00000024296.2"/>
    </source>
</evidence>
<protein>
    <submittedName>
        <fullName evidence="6">Interleukin 10 receptor, alpha</fullName>
    </submittedName>
    <submittedName>
        <fullName evidence="5">Tissue fac domain containing protein</fullName>
    </submittedName>
</protein>
<feature type="transmembrane region" description="Helical" evidence="2">
    <location>
        <begin position="234"/>
        <end position="262"/>
    </location>
</feature>
<keyword evidence="7" id="KW-1185">Reference proteome</keyword>
<dbReference type="InterPro" id="IPR050650">
    <property type="entry name" value="Type-II_Cytokine-TF_Rcpt"/>
</dbReference>
<dbReference type="InterPro" id="IPR036116">
    <property type="entry name" value="FN3_sf"/>
</dbReference>
<dbReference type="STRING" id="52904.ENSSMAP00000024296"/>
<dbReference type="GeneID" id="118299391"/>
<sequence>MITFLWIQEMDLCHTTSILLVLVICISSLSGLNVVPQPDNLQVNILDGEVLVYWKHPVDAPSNSKYNVQMAKYNGEWADVKSCIGITTSYCDLTRLILEYSCQYKVRVQLVAGNNTSLWTAKKVRPNESELQPPAFTLIATSSSLSINVYQKPILRKLFPYGHTYTIYLEETEQDKTTTAYLKDDVGEEQRTKTFSSLQWGREYCVSIKVQGNGALFASGVSPKQCLQLPEREFFLIAVSSLFVLGVLAIIAINATIVLCYLRRPAKTPAALKSPASYWLPLSAEEGPIEVVTDKGWFLSSIPVTEVENCAEHPATYSTENNGEERRTSMDSGVSMESKSATKDRGGPSMTQDDSGCGSLGGPEGSTDTQTDYPLQEERTDSEKVRKREDSGLGLGCRLDSSTMDLDGRDSSPLKELIPGGNYRTQSPSAVPIRDDEEAFQQTPPDTLLAKVVTGYRAGPQMCICSGAGQCTWCHGRGHYGSDVIKQYRSMCIEKGPLGFKCDFVDSYKAGHSFSSYSKKSQMDTVKMDDLKNTFIQLEDTFSLLTTLPPLPLVDGGHDFNMNNVSLSLSDVQLKSD</sequence>
<proteinExistence type="predicted"/>
<reference evidence="6" key="3">
    <citation type="submission" date="2023-05" db="EMBL/GenBank/DDBJ databases">
        <title>High-quality long-read genome of Scophthalmus maximus.</title>
        <authorList>
            <person name="Lien S."/>
            <person name="Martinez P."/>
        </authorList>
    </citation>
    <scope>NUCLEOTIDE SEQUENCE [LARGE SCALE GENOMIC DNA]</scope>
</reference>
<reference evidence="6" key="2">
    <citation type="submission" date="2020-05" db="EMBL/GenBank/DDBJ databases">
        <authorList>
            <person name="Moser M."/>
        </authorList>
    </citation>
    <scope>NUCLEOTIDE SEQUENCE [LARGE SCALE GENOMIC DNA]</scope>
</reference>
<keyword evidence="2" id="KW-0812">Transmembrane</keyword>
<feature type="transmembrane region" description="Helical" evidence="2">
    <location>
        <begin position="12"/>
        <end position="32"/>
    </location>
</feature>